<comment type="caution">
    <text evidence="2">The sequence shown here is derived from an EMBL/GenBank/DDBJ whole genome shotgun (WGS) entry which is preliminary data.</text>
</comment>
<feature type="domain" description="N-acetyltransferase" evidence="1">
    <location>
        <begin position="1"/>
        <end position="155"/>
    </location>
</feature>
<dbReference type="Proteomes" id="UP000027822">
    <property type="component" value="Unassembled WGS sequence"/>
</dbReference>
<reference evidence="2 3" key="1">
    <citation type="submission" date="2014-06" db="EMBL/GenBank/DDBJ databases">
        <title>Draft genome sequence of Bacillus manliponensis JCM 15802 (MCCC 1A00708).</title>
        <authorList>
            <person name="Lai Q."/>
            <person name="Liu Y."/>
            <person name="Shao Z."/>
        </authorList>
    </citation>
    <scope>NUCLEOTIDE SEQUENCE [LARGE SCALE GENOMIC DNA]</scope>
    <source>
        <strain evidence="2 3">JCM 15802</strain>
    </source>
</reference>
<dbReference type="EMBL" id="JOTN01000021">
    <property type="protein sequence ID" value="KEK17849.1"/>
    <property type="molecule type" value="Genomic_DNA"/>
</dbReference>
<keyword evidence="3" id="KW-1185">Reference proteome</keyword>
<dbReference type="eggNOG" id="COG1670">
    <property type="taxonomic scope" value="Bacteria"/>
</dbReference>
<sequence length="155" mass="17790">MYIIQIKREEANEIASWQYEEPYELYSFSYSKETIEGLLGGTYYSYRNEEGELIGYFCFGEEAQVPGGRDANLYGGEGVIDIGLGMKPQLTGKGLGEQFLHTGIDFAERKFQPKQLRLSVASFNKRAIRLYENAGFIVKTFFMSRGKEFLLMIRE</sequence>
<organism evidence="2 3">
    <name type="scientific">Bacillus manliponensis</name>
    <dbReference type="NCBI Taxonomy" id="574376"/>
    <lineage>
        <taxon>Bacteria</taxon>
        <taxon>Bacillati</taxon>
        <taxon>Bacillota</taxon>
        <taxon>Bacilli</taxon>
        <taxon>Bacillales</taxon>
        <taxon>Bacillaceae</taxon>
        <taxon>Bacillus</taxon>
        <taxon>Bacillus cereus group</taxon>
    </lineage>
</organism>
<dbReference type="GO" id="GO:0016747">
    <property type="term" value="F:acyltransferase activity, transferring groups other than amino-acyl groups"/>
    <property type="evidence" value="ECO:0007669"/>
    <property type="project" value="InterPro"/>
</dbReference>
<dbReference type="InterPro" id="IPR016181">
    <property type="entry name" value="Acyl_CoA_acyltransferase"/>
</dbReference>
<evidence type="ECO:0000313" key="2">
    <source>
        <dbReference type="EMBL" id="KEK17849.1"/>
    </source>
</evidence>
<name>A0A073JRY2_9BACI</name>
<evidence type="ECO:0000259" key="1">
    <source>
        <dbReference type="PROSITE" id="PS51186"/>
    </source>
</evidence>
<dbReference type="Gene3D" id="3.40.630.30">
    <property type="match status" value="1"/>
</dbReference>
<dbReference type="RefSeq" id="WP_034642400.1">
    <property type="nucleotide sequence ID" value="NZ_CBCSJC010000022.1"/>
</dbReference>
<keyword evidence="2" id="KW-0808">Transferase</keyword>
<dbReference type="AlphaFoldDB" id="A0A073JRY2"/>
<dbReference type="Pfam" id="PF00583">
    <property type="entry name" value="Acetyltransf_1"/>
    <property type="match status" value="1"/>
</dbReference>
<gene>
    <name evidence="2" type="ORF">BAMA_10860</name>
</gene>
<protein>
    <submittedName>
        <fullName evidence="2">Acetyltransferase</fullName>
    </submittedName>
</protein>
<dbReference type="STRING" id="574376.BAMA_10860"/>
<dbReference type="PROSITE" id="PS51186">
    <property type="entry name" value="GNAT"/>
    <property type="match status" value="1"/>
</dbReference>
<dbReference type="OrthoDB" id="423921at2"/>
<evidence type="ECO:0000313" key="3">
    <source>
        <dbReference type="Proteomes" id="UP000027822"/>
    </source>
</evidence>
<accession>A0A073JRY2</accession>
<dbReference type="InterPro" id="IPR000182">
    <property type="entry name" value="GNAT_dom"/>
</dbReference>
<proteinExistence type="predicted"/>
<dbReference type="SUPFAM" id="SSF55729">
    <property type="entry name" value="Acyl-CoA N-acyltransferases (Nat)"/>
    <property type="match status" value="1"/>
</dbReference>